<name>A0ACB0Y146_MELEN</name>
<evidence type="ECO:0000313" key="1">
    <source>
        <dbReference type="EMBL" id="CAK5026076.1"/>
    </source>
</evidence>
<accession>A0ACB0Y146</accession>
<sequence>MQSCMAVVLFRNIAKVICEYGTRLLSLPPVPKEHHYKQRIKNTGVCCQIIKNVLAGNYLPFGVFYIYGDTCMTDTLDITFKLFYKLQEENFLVYPKLTQAVYGFLDIVTKDCTAYISKMEEIYFIAIFRAIHRGICSVGKTIFYLAIVFWFQDMSTTFTNNLGINNNLSSFSSSPFSNISFADTTAISTSCSILDQVITYVFEQLTQQPGTTSMIQLYREPEGDRWRTAFEKQPNVLYEMLVSILSQILFEEVKCQWSMSRPLLGLIILTRESGRFDECKREFLRQQPENYQLELDKAFTRLMDGIAKNVTLKNKDNFTQNLSTFRKEVDIILRGGTVVSSSTDIPVTTSIGSEQEYTDNMTD</sequence>
<gene>
    <name evidence="1" type="ORF">MENTE1834_LOCUS5975</name>
</gene>
<reference evidence="1" key="1">
    <citation type="submission" date="2023-11" db="EMBL/GenBank/DDBJ databases">
        <authorList>
            <person name="Poullet M."/>
        </authorList>
    </citation>
    <scope>NUCLEOTIDE SEQUENCE</scope>
    <source>
        <strain evidence="1">E1834</strain>
    </source>
</reference>
<protein>
    <submittedName>
        <fullName evidence="1">Uncharacterized protein</fullName>
    </submittedName>
</protein>
<comment type="caution">
    <text evidence="1">The sequence shown here is derived from an EMBL/GenBank/DDBJ whole genome shotgun (WGS) entry which is preliminary data.</text>
</comment>
<keyword evidence="2" id="KW-1185">Reference proteome</keyword>
<dbReference type="Proteomes" id="UP001497535">
    <property type="component" value="Unassembled WGS sequence"/>
</dbReference>
<dbReference type="EMBL" id="CAVMJV010000004">
    <property type="protein sequence ID" value="CAK5026076.1"/>
    <property type="molecule type" value="Genomic_DNA"/>
</dbReference>
<organism evidence="1 2">
    <name type="scientific">Meloidogyne enterolobii</name>
    <name type="common">Root-knot nematode worm</name>
    <name type="synonym">Meloidogyne mayaguensis</name>
    <dbReference type="NCBI Taxonomy" id="390850"/>
    <lineage>
        <taxon>Eukaryota</taxon>
        <taxon>Metazoa</taxon>
        <taxon>Ecdysozoa</taxon>
        <taxon>Nematoda</taxon>
        <taxon>Chromadorea</taxon>
        <taxon>Rhabditida</taxon>
        <taxon>Tylenchina</taxon>
        <taxon>Tylenchomorpha</taxon>
        <taxon>Tylenchoidea</taxon>
        <taxon>Meloidogynidae</taxon>
        <taxon>Meloidogyninae</taxon>
        <taxon>Meloidogyne</taxon>
    </lineage>
</organism>
<proteinExistence type="predicted"/>
<evidence type="ECO:0000313" key="2">
    <source>
        <dbReference type="Proteomes" id="UP001497535"/>
    </source>
</evidence>